<name>A0A2G9UIP8_TELCI</name>
<gene>
    <name evidence="1" type="ORF">TELCIR_08037</name>
</gene>
<dbReference type="EMBL" id="KZ346387">
    <property type="protein sequence ID" value="PIO70119.1"/>
    <property type="molecule type" value="Genomic_DNA"/>
</dbReference>
<evidence type="ECO:0000313" key="2">
    <source>
        <dbReference type="Proteomes" id="UP000230423"/>
    </source>
</evidence>
<dbReference type="Proteomes" id="UP000230423">
    <property type="component" value="Unassembled WGS sequence"/>
</dbReference>
<protein>
    <submittedName>
        <fullName evidence="1">Uncharacterized protein</fullName>
    </submittedName>
</protein>
<accession>A0A2G9UIP8</accession>
<dbReference type="AlphaFoldDB" id="A0A2G9UIP8"/>
<reference evidence="1 2" key="1">
    <citation type="submission" date="2015-09" db="EMBL/GenBank/DDBJ databases">
        <title>Draft genome of the parasitic nematode Teladorsagia circumcincta isolate WARC Sus (inbred).</title>
        <authorList>
            <person name="Mitreva M."/>
        </authorList>
    </citation>
    <scope>NUCLEOTIDE SEQUENCE [LARGE SCALE GENOMIC DNA]</scope>
    <source>
        <strain evidence="1 2">S</strain>
    </source>
</reference>
<sequence>MQLESLILNALRYPVIQPGKDRCMSCAAYKIIDDMLKWQNVGVYSTYIAAPIQYIDLTNATFDPTVWNVDYVLNGLKNSAQA</sequence>
<evidence type="ECO:0000313" key="1">
    <source>
        <dbReference type="EMBL" id="PIO70119.1"/>
    </source>
</evidence>
<organism evidence="1 2">
    <name type="scientific">Teladorsagia circumcincta</name>
    <name type="common">Brown stomach worm</name>
    <name type="synonym">Ostertagia circumcincta</name>
    <dbReference type="NCBI Taxonomy" id="45464"/>
    <lineage>
        <taxon>Eukaryota</taxon>
        <taxon>Metazoa</taxon>
        <taxon>Ecdysozoa</taxon>
        <taxon>Nematoda</taxon>
        <taxon>Chromadorea</taxon>
        <taxon>Rhabditida</taxon>
        <taxon>Rhabditina</taxon>
        <taxon>Rhabditomorpha</taxon>
        <taxon>Strongyloidea</taxon>
        <taxon>Trichostrongylidae</taxon>
        <taxon>Teladorsagia</taxon>
    </lineage>
</organism>
<keyword evidence="2" id="KW-1185">Reference proteome</keyword>
<proteinExistence type="predicted"/>